<proteinExistence type="predicted"/>
<reference evidence="14" key="2">
    <citation type="submission" date="2017-06" db="EMBL/GenBank/DDBJ databases">
        <title>The pomegranate genome and the genomics of punicalagin biosynthesis.</title>
        <authorList>
            <person name="Xu C."/>
        </authorList>
    </citation>
    <scope>NUCLEOTIDE SEQUENCE [LARGE SCALE GENOMIC DNA]</scope>
    <source>
        <tissue evidence="14">Fresh leaf</tissue>
    </source>
</reference>
<feature type="transmembrane region" description="Helical" evidence="10">
    <location>
        <begin position="301"/>
        <end position="320"/>
    </location>
</feature>
<keyword evidence="9" id="KW-0479">Metal-binding</keyword>
<organism evidence="14 16">
    <name type="scientific">Punica granatum</name>
    <name type="common">Pomegranate</name>
    <dbReference type="NCBI Taxonomy" id="22663"/>
    <lineage>
        <taxon>Eukaryota</taxon>
        <taxon>Viridiplantae</taxon>
        <taxon>Streptophyta</taxon>
        <taxon>Embryophyta</taxon>
        <taxon>Tracheophyta</taxon>
        <taxon>Spermatophyta</taxon>
        <taxon>Magnoliopsida</taxon>
        <taxon>eudicotyledons</taxon>
        <taxon>Gunneridae</taxon>
        <taxon>Pentapetalae</taxon>
        <taxon>rosids</taxon>
        <taxon>malvids</taxon>
        <taxon>Myrtales</taxon>
        <taxon>Lythraceae</taxon>
        <taxon>Punica</taxon>
    </lineage>
</organism>
<evidence type="ECO:0000256" key="5">
    <source>
        <dbReference type="ARBA" id="ARBA00022982"/>
    </source>
</evidence>
<keyword evidence="3 10" id="KW-0812">Transmembrane</keyword>
<gene>
    <name evidence="14" type="ORF">CDL15_Pgr007328</name>
    <name evidence="15" type="ORF">CRG98_011938</name>
</gene>
<dbReference type="PANTHER" id="PTHR23130">
    <property type="entry name" value="CYTOCHROME B561 AND DOMON DOMAIN-CONTAINING PROTEIN"/>
    <property type="match status" value="1"/>
</dbReference>
<dbReference type="Proteomes" id="UP000197138">
    <property type="component" value="Unassembled WGS sequence"/>
</dbReference>
<evidence type="ECO:0000313" key="16">
    <source>
        <dbReference type="Proteomes" id="UP000197138"/>
    </source>
</evidence>
<dbReference type="EMBL" id="MTKT01002214">
    <property type="protein sequence ID" value="OWM81290.1"/>
    <property type="molecule type" value="Genomic_DNA"/>
</dbReference>
<keyword evidence="7 8" id="KW-0472">Membrane</keyword>
<dbReference type="OrthoDB" id="19261at2759"/>
<dbReference type="AlphaFoldDB" id="A0A218X997"/>
<dbReference type="EMBL" id="PGOL01000589">
    <property type="protein sequence ID" value="PKI67725.1"/>
    <property type="molecule type" value="Genomic_DNA"/>
</dbReference>
<evidence type="ECO:0000256" key="10">
    <source>
        <dbReference type="SAM" id="Phobius"/>
    </source>
</evidence>
<comment type="subcellular location">
    <subcellularLocation>
        <location evidence="1">Membrane</location>
    </subcellularLocation>
</comment>
<comment type="caution">
    <text evidence="14">The sequence shown here is derived from an EMBL/GenBank/DDBJ whole genome shotgun (WGS) entry which is preliminary data.</text>
</comment>
<evidence type="ECO:0000259" key="13">
    <source>
        <dbReference type="PROSITE" id="PS50939"/>
    </source>
</evidence>
<evidence type="ECO:0000259" key="12">
    <source>
        <dbReference type="PROSITE" id="PS50836"/>
    </source>
</evidence>
<feature type="transmembrane region" description="Helical" evidence="10">
    <location>
        <begin position="266"/>
        <end position="289"/>
    </location>
</feature>
<evidence type="ECO:0000313" key="15">
    <source>
        <dbReference type="EMBL" id="PKI67725.1"/>
    </source>
</evidence>
<keyword evidence="5 8" id="KW-0249">Electron transport</keyword>
<keyword evidence="4 11" id="KW-0732">Signal</keyword>
<dbReference type="PIRSF" id="PIRSF037471">
    <property type="entry name" value="UCP037471"/>
    <property type="match status" value="1"/>
</dbReference>
<feature type="transmembrane region" description="Helical" evidence="10">
    <location>
        <begin position="340"/>
        <end position="360"/>
    </location>
</feature>
<reference evidence="16" key="1">
    <citation type="journal article" date="2017" name="Plant J.">
        <title>The pomegranate (Punica granatum L.) genome and the genomics of punicalagin biosynthesis.</title>
        <authorList>
            <person name="Qin G."/>
            <person name="Xu C."/>
            <person name="Ming R."/>
            <person name="Tang H."/>
            <person name="Guyot R."/>
            <person name="Kramer E.M."/>
            <person name="Hu Y."/>
            <person name="Yi X."/>
            <person name="Qi Y."/>
            <person name="Xu X."/>
            <person name="Gao Z."/>
            <person name="Pan H."/>
            <person name="Jian J."/>
            <person name="Tian Y."/>
            <person name="Yue Z."/>
            <person name="Xu Y."/>
        </authorList>
    </citation>
    <scope>NUCLEOTIDE SEQUENCE [LARGE SCALE GENOMIC DNA]</scope>
    <source>
        <strain evidence="16">cv. Dabenzi</strain>
    </source>
</reference>
<reference evidence="15 17" key="3">
    <citation type="submission" date="2017-11" db="EMBL/GenBank/DDBJ databases">
        <title>De-novo sequencing of pomegranate (Punica granatum L.) genome.</title>
        <authorList>
            <person name="Akparov Z."/>
            <person name="Amiraslanov A."/>
            <person name="Hajiyeva S."/>
            <person name="Abbasov M."/>
            <person name="Kaur K."/>
            <person name="Hamwieh A."/>
            <person name="Solovyev V."/>
            <person name="Salamov A."/>
            <person name="Braich B."/>
            <person name="Kosarev P."/>
            <person name="Mahmoud A."/>
            <person name="Hajiyev E."/>
            <person name="Babayeva S."/>
            <person name="Izzatullayeva V."/>
            <person name="Mammadov A."/>
            <person name="Mammadov A."/>
            <person name="Sharifova S."/>
            <person name="Ojaghi J."/>
            <person name="Eynullazada K."/>
            <person name="Bayramov B."/>
            <person name="Abdulazimova A."/>
            <person name="Shahmuradov I."/>
        </authorList>
    </citation>
    <scope>NUCLEOTIDE SEQUENCE [LARGE SCALE GENOMIC DNA]</scope>
    <source>
        <strain evidence="15">AG2017</strain>
        <strain evidence="17">cv. AG2017</strain>
        <tissue evidence="15">Leaf</tissue>
    </source>
</reference>
<dbReference type="GO" id="GO:0016020">
    <property type="term" value="C:membrane"/>
    <property type="evidence" value="ECO:0007669"/>
    <property type="project" value="UniProtKB-SubCell"/>
</dbReference>
<dbReference type="Gene3D" id="1.20.120.1770">
    <property type="match status" value="1"/>
</dbReference>
<keyword evidence="6 10" id="KW-1133">Transmembrane helix</keyword>
<dbReference type="PROSITE" id="PS50836">
    <property type="entry name" value="DOMON"/>
    <property type="match status" value="1"/>
</dbReference>
<dbReference type="InterPro" id="IPR006593">
    <property type="entry name" value="Cyt_b561/ferric_Rdtase_TM"/>
</dbReference>
<evidence type="ECO:0000313" key="14">
    <source>
        <dbReference type="EMBL" id="OWM81290.1"/>
    </source>
</evidence>
<dbReference type="InterPro" id="IPR017214">
    <property type="entry name" value="UCP037471"/>
</dbReference>
<protein>
    <recommendedName>
        <fullName evidence="8">Cytochrome b561 and DOMON domain-containing protein</fullName>
    </recommendedName>
</protein>
<evidence type="ECO:0000256" key="2">
    <source>
        <dbReference type="ARBA" id="ARBA00022448"/>
    </source>
</evidence>
<dbReference type="GO" id="GO:0046872">
    <property type="term" value="F:metal ion binding"/>
    <property type="evidence" value="ECO:0007669"/>
    <property type="project" value="UniProtKB-KW"/>
</dbReference>
<feature type="binding site" description="axial binding residue" evidence="9">
    <location>
        <position position="338"/>
    </location>
    <ligand>
        <name>heme b</name>
        <dbReference type="ChEBI" id="CHEBI:60344"/>
        <label>1</label>
    </ligand>
    <ligandPart>
        <name>Fe</name>
        <dbReference type="ChEBI" id="CHEBI:18248"/>
    </ligandPart>
</feature>
<evidence type="ECO:0000256" key="7">
    <source>
        <dbReference type="ARBA" id="ARBA00023136"/>
    </source>
</evidence>
<feature type="transmembrane region" description="Helical" evidence="10">
    <location>
        <begin position="233"/>
        <end position="254"/>
    </location>
</feature>
<accession>A0A218X997</accession>
<feature type="binding site" description="axial binding residue" evidence="9">
    <location>
        <position position="269"/>
    </location>
    <ligand>
        <name>heme b</name>
        <dbReference type="ChEBI" id="CHEBI:60344"/>
        <label>1</label>
    </ligand>
    <ligandPart>
        <name>Fe</name>
        <dbReference type="ChEBI" id="CHEBI:18248"/>
    </ligandPart>
</feature>
<evidence type="ECO:0000256" key="3">
    <source>
        <dbReference type="ARBA" id="ARBA00022692"/>
    </source>
</evidence>
<sequence length="402" mass="46094">MNAFASPASLTSVVPVFFLFLILFITHPVHSERCTLCSEAFMMTAKHRNVTCRRKLMTLDAELGWRVSSFNSQWTRIDVVFGARLRSDTGWLAWGVNPLPKPQMIGTRAVIGIRQPNGTLSTNTYNITSDTKMGCHLLPTAVDVEVRDTEASYIEEEQYFTLSATVIVPDSGYNISKLNHVWQVGEEADGMEPKKHPMTLQNFDSTETRNLWSGESEDVGRKNHQSYLRKVHGILNMIGWGTFLPIGVIIARYFRKHPFHLKNWWFKIHVMCQILGYFVGTAGWAIGLILGTKSPYYIFHVHRWLGIFIFTFTTLQMLALRLKPSVNDEYRKYWNMYHHLLGYALLAVIILNMFHGIAILKPDNAVWNWVYIGILVLLSGVALILEIHTWIKFLNDRNGSKK</sequence>
<feature type="binding site" description="axial binding residue" evidence="9">
    <location>
        <position position="232"/>
    </location>
    <ligand>
        <name>heme b</name>
        <dbReference type="ChEBI" id="CHEBI:60344"/>
        <label>1</label>
    </ligand>
    <ligandPart>
        <name>Fe</name>
        <dbReference type="ChEBI" id="CHEBI:18248"/>
    </ligandPart>
</feature>
<dbReference type="PROSITE" id="PS50939">
    <property type="entry name" value="CYTOCHROME_B561"/>
    <property type="match status" value="1"/>
</dbReference>
<evidence type="ECO:0000256" key="11">
    <source>
        <dbReference type="SAM" id="SignalP"/>
    </source>
</evidence>
<dbReference type="InterPro" id="IPR005018">
    <property type="entry name" value="DOMON_domain"/>
</dbReference>
<evidence type="ECO:0000256" key="8">
    <source>
        <dbReference type="PIRNR" id="PIRNR037471"/>
    </source>
</evidence>
<evidence type="ECO:0000256" key="9">
    <source>
        <dbReference type="PIRSR" id="PIRSR037471-1"/>
    </source>
</evidence>
<dbReference type="GeneID" id="116195348"/>
<name>A0A218X997_PUNGR</name>
<feature type="domain" description="Cytochrome b561" evidence="13">
    <location>
        <begin position="197"/>
        <end position="394"/>
    </location>
</feature>
<keyword evidence="9" id="KW-0408">Iron</keyword>
<evidence type="ECO:0000256" key="1">
    <source>
        <dbReference type="ARBA" id="ARBA00004370"/>
    </source>
</evidence>
<dbReference type="STRING" id="22663.A0A218X997"/>
<evidence type="ECO:0000313" key="17">
    <source>
        <dbReference type="Proteomes" id="UP000233551"/>
    </source>
</evidence>
<feature type="domain" description="DOMON" evidence="12">
    <location>
        <begin position="59"/>
        <end position="185"/>
    </location>
</feature>
<dbReference type="Proteomes" id="UP000233551">
    <property type="component" value="Unassembled WGS sequence"/>
</dbReference>
<dbReference type="InterPro" id="IPR045265">
    <property type="entry name" value="AIR12_DOMON"/>
</dbReference>
<feature type="binding site" description="axial binding residue" evidence="9">
    <location>
        <position position="302"/>
    </location>
    <ligand>
        <name>heme b</name>
        <dbReference type="ChEBI" id="CHEBI:60344"/>
        <label>1</label>
    </ligand>
    <ligandPart>
        <name>Fe</name>
        <dbReference type="ChEBI" id="CHEBI:18248"/>
    </ligandPart>
</feature>
<feature type="signal peptide" evidence="11">
    <location>
        <begin position="1"/>
        <end position="31"/>
    </location>
</feature>
<dbReference type="CDD" id="cd08760">
    <property type="entry name" value="Cyt_b561_FRRS1_like"/>
    <property type="match status" value="1"/>
</dbReference>
<evidence type="ECO:0000256" key="4">
    <source>
        <dbReference type="ARBA" id="ARBA00022729"/>
    </source>
</evidence>
<feature type="chain" id="PRO_5014071914" description="Cytochrome b561 and DOMON domain-containing protein" evidence="11">
    <location>
        <begin position="32"/>
        <end position="402"/>
    </location>
</feature>
<comment type="cofactor">
    <cofactor evidence="8">
        <name>heme b</name>
        <dbReference type="ChEBI" id="CHEBI:60344"/>
    </cofactor>
    <text evidence="8">Binds 2 heme b groups non-covalently.</text>
</comment>
<keyword evidence="2 8" id="KW-0813">Transport</keyword>
<dbReference type="PANTHER" id="PTHR23130:SF175">
    <property type="entry name" value="CYTOCHROME B561 AND DOMON DOMAIN-CONTAINING PROTEIN"/>
    <property type="match status" value="1"/>
</dbReference>
<dbReference type="Pfam" id="PF04526">
    <property type="entry name" value="DUF568"/>
    <property type="match status" value="1"/>
</dbReference>
<evidence type="ECO:0000256" key="6">
    <source>
        <dbReference type="ARBA" id="ARBA00022989"/>
    </source>
</evidence>
<keyword evidence="17" id="KW-1185">Reference proteome</keyword>
<feature type="transmembrane region" description="Helical" evidence="10">
    <location>
        <begin position="366"/>
        <end position="385"/>
    </location>
</feature>
<dbReference type="SMART" id="SM00665">
    <property type="entry name" value="B561"/>
    <property type="match status" value="1"/>
</dbReference>